<dbReference type="SUPFAM" id="SSF63380">
    <property type="entry name" value="Riboflavin synthase domain-like"/>
    <property type="match status" value="1"/>
</dbReference>
<keyword evidence="3" id="KW-0001">2Fe-2S</keyword>
<feature type="domain" description="FAD-binding FR-type" evidence="12">
    <location>
        <begin position="38"/>
        <end position="141"/>
    </location>
</feature>
<feature type="domain" description="2Fe-2S ferredoxin-type" evidence="11">
    <location>
        <begin position="321"/>
        <end position="405"/>
    </location>
</feature>
<evidence type="ECO:0000256" key="6">
    <source>
        <dbReference type="ARBA" id="ARBA00023002"/>
    </source>
</evidence>
<proteinExistence type="inferred from homology"/>
<dbReference type="InterPro" id="IPR017927">
    <property type="entry name" value="FAD-bd_FR_type"/>
</dbReference>
<evidence type="ECO:0000259" key="12">
    <source>
        <dbReference type="PROSITE" id="PS51384"/>
    </source>
</evidence>
<dbReference type="Gene3D" id="2.40.30.10">
    <property type="entry name" value="Translation factors"/>
    <property type="match status" value="1"/>
</dbReference>
<dbReference type="Gene3D" id="3.40.50.80">
    <property type="entry name" value="Nucleotide-binding domain of ferredoxin-NADP reductase (FNR) module"/>
    <property type="match status" value="1"/>
</dbReference>
<evidence type="ECO:0000256" key="9">
    <source>
        <dbReference type="ARBA" id="ARBA00034078"/>
    </source>
</evidence>
<dbReference type="Pfam" id="PF00111">
    <property type="entry name" value="Fer2"/>
    <property type="match status" value="1"/>
</dbReference>
<keyword evidence="6" id="KW-0560">Oxidoreductase</keyword>
<dbReference type="InterPro" id="IPR012675">
    <property type="entry name" value="Beta-grasp_dom_sf"/>
</dbReference>
<dbReference type="PROSITE" id="PS51384">
    <property type="entry name" value="FAD_FR"/>
    <property type="match status" value="1"/>
</dbReference>
<dbReference type="PROSITE" id="PS00197">
    <property type="entry name" value="2FE2S_FER_1"/>
    <property type="match status" value="1"/>
</dbReference>
<dbReference type="InterPro" id="IPR008333">
    <property type="entry name" value="Cbr1-like_FAD-bd_dom"/>
</dbReference>
<dbReference type="Gene3D" id="3.10.20.30">
    <property type="match status" value="1"/>
</dbReference>
<dbReference type="CDD" id="cd00207">
    <property type="entry name" value="fer2"/>
    <property type="match status" value="1"/>
</dbReference>
<accession>A0ABU9BBA2</accession>
<comment type="similarity">
    <text evidence="10">In the N-terminal section; belongs to the FAD-binding oxidoreductase type 6 family.</text>
</comment>
<evidence type="ECO:0000256" key="10">
    <source>
        <dbReference type="ARBA" id="ARBA00061434"/>
    </source>
</evidence>
<dbReference type="SUPFAM" id="SSF54292">
    <property type="entry name" value="2Fe-2S ferredoxin-like"/>
    <property type="match status" value="1"/>
</dbReference>
<protein>
    <submittedName>
        <fullName evidence="13">Hybrid-cluster NAD(P)-dependent oxidoreductase</fullName>
    </submittedName>
</protein>
<keyword evidence="5" id="KW-0274">FAD</keyword>
<dbReference type="InterPro" id="IPR001041">
    <property type="entry name" value="2Fe-2S_ferredoxin-type"/>
</dbReference>
<dbReference type="RefSeq" id="WP_341374694.1">
    <property type="nucleotide sequence ID" value="NZ_JBBUTF010000011.1"/>
</dbReference>
<evidence type="ECO:0000256" key="5">
    <source>
        <dbReference type="ARBA" id="ARBA00022827"/>
    </source>
</evidence>
<organism evidence="13 14">
    <name type="scientific">Pseudaquabacterium rugosum</name>
    <dbReference type="NCBI Taxonomy" id="2984194"/>
    <lineage>
        <taxon>Bacteria</taxon>
        <taxon>Pseudomonadati</taxon>
        <taxon>Pseudomonadota</taxon>
        <taxon>Betaproteobacteria</taxon>
        <taxon>Burkholderiales</taxon>
        <taxon>Sphaerotilaceae</taxon>
        <taxon>Pseudaquabacterium</taxon>
    </lineage>
</organism>
<dbReference type="SUPFAM" id="SSF52343">
    <property type="entry name" value="Ferredoxin reductase-like, C-terminal NADP-linked domain"/>
    <property type="match status" value="1"/>
</dbReference>
<comment type="cofactor">
    <cofactor evidence="1">
        <name>FAD</name>
        <dbReference type="ChEBI" id="CHEBI:57692"/>
    </cofactor>
</comment>
<keyword evidence="8" id="KW-0411">Iron-sulfur</keyword>
<dbReference type="InterPro" id="IPR036010">
    <property type="entry name" value="2Fe-2S_ferredoxin-like_sf"/>
</dbReference>
<comment type="cofactor">
    <cofactor evidence="9">
        <name>[2Fe-2S] cluster</name>
        <dbReference type="ChEBI" id="CHEBI:190135"/>
    </cofactor>
</comment>
<dbReference type="Proteomes" id="UP001368500">
    <property type="component" value="Unassembled WGS sequence"/>
</dbReference>
<evidence type="ECO:0000256" key="4">
    <source>
        <dbReference type="ARBA" id="ARBA00022723"/>
    </source>
</evidence>
<dbReference type="InterPro" id="IPR017938">
    <property type="entry name" value="Riboflavin_synthase-like_b-brl"/>
</dbReference>
<dbReference type="PRINTS" id="PR00371">
    <property type="entry name" value="FPNCR"/>
</dbReference>
<dbReference type="PRINTS" id="PR00406">
    <property type="entry name" value="CYTB5RDTASE"/>
</dbReference>
<dbReference type="InterPro" id="IPR039261">
    <property type="entry name" value="FNR_nucleotide-bd"/>
</dbReference>
<name>A0ABU9BBA2_9BURK</name>
<evidence type="ECO:0000313" key="13">
    <source>
        <dbReference type="EMBL" id="MEK8026911.1"/>
    </source>
</evidence>
<dbReference type="CDD" id="cd06215">
    <property type="entry name" value="FNR_iron_sulfur_binding_1"/>
    <property type="match status" value="1"/>
</dbReference>
<keyword evidence="2" id="KW-0285">Flavoprotein</keyword>
<dbReference type="Pfam" id="PF00970">
    <property type="entry name" value="FAD_binding_6"/>
    <property type="match status" value="1"/>
</dbReference>
<gene>
    <name evidence="13" type="ORF">AACH11_13145</name>
</gene>
<dbReference type="InterPro" id="IPR001433">
    <property type="entry name" value="OxRdtase_FAD/NAD-bd"/>
</dbReference>
<dbReference type="InterPro" id="IPR001709">
    <property type="entry name" value="Flavoprot_Pyr_Nucl_cyt_Rdtase"/>
</dbReference>
<keyword evidence="4" id="KW-0479">Metal-binding</keyword>
<dbReference type="PANTHER" id="PTHR47354">
    <property type="entry name" value="NADH OXIDOREDUCTASE HCR"/>
    <property type="match status" value="1"/>
</dbReference>
<dbReference type="EMBL" id="JBBUTF010000011">
    <property type="protein sequence ID" value="MEK8026911.1"/>
    <property type="molecule type" value="Genomic_DNA"/>
</dbReference>
<evidence type="ECO:0000256" key="8">
    <source>
        <dbReference type="ARBA" id="ARBA00023014"/>
    </source>
</evidence>
<keyword evidence="14" id="KW-1185">Reference proteome</keyword>
<evidence type="ECO:0000259" key="11">
    <source>
        <dbReference type="PROSITE" id="PS51085"/>
    </source>
</evidence>
<reference evidence="13 14" key="1">
    <citation type="submission" date="2024-04" db="EMBL/GenBank/DDBJ databases">
        <title>Novel species of the genus Ideonella isolated from streams.</title>
        <authorList>
            <person name="Lu H."/>
        </authorList>
    </citation>
    <scope>NUCLEOTIDE SEQUENCE [LARGE SCALE GENOMIC DNA]</scope>
    <source>
        <strain evidence="13 14">BYS139W</strain>
    </source>
</reference>
<keyword evidence="7" id="KW-0408">Iron</keyword>
<evidence type="ECO:0000256" key="3">
    <source>
        <dbReference type="ARBA" id="ARBA00022714"/>
    </source>
</evidence>
<comment type="caution">
    <text evidence="13">The sequence shown here is derived from an EMBL/GenBank/DDBJ whole genome shotgun (WGS) entry which is preliminary data.</text>
</comment>
<evidence type="ECO:0000256" key="7">
    <source>
        <dbReference type="ARBA" id="ARBA00023004"/>
    </source>
</evidence>
<evidence type="ECO:0000256" key="2">
    <source>
        <dbReference type="ARBA" id="ARBA00022630"/>
    </source>
</evidence>
<dbReference type="PANTHER" id="PTHR47354:SF6">
    <property type="entry name" value="NADH OXIDOREDUCTASE HCR"/>
    <property type="match status" value="1"/>
</dbReference>
<dbReference type="InterPro" id="IPR006058">
    <property type="entry name" value="2Fe2S_fd_BS"/>
</dbReference>
<dbReference type="PROSITE" id="PS51085">
    <property type="entry name" value="2FE2S_FER_2"/>
    <property type="match status" value="1"/>
</dbReference>
<dbReference type="InterPro" id="IPR050415">
    <property type="entry name" value="MRET"/>
</dbReference>
<evidence type="ECO:0000313" key="14">
    <source>
        <dbReference type="Proteomes" id="UP001368500"/>
    </source>
</evidence>
<dbReference type="Pfam" id="PF00175">
    <property type="entry name" value="NAD_binding_1"/>
    <property type="match status" value="1"/>
</dbReference>
<evidence type="ECO:0000256" key="1">
    <source>
        <dbReference type="ARBA" id="ARBA00001974"/>
    </source>
</evidence>
<sequence>MATEHPQGPGAAAPAVAALSARPAVPLHGAPAAWCTPDDDLTLRCIDVRRETHDVSTFAFAADDGRWVAFQAGQYLPIEVEIDGEVHGRCYSLSSSALQPQVLAVTVKRVAGGRVSNWLHDHLRPGMTLRSRPPAGGFVLPALDGAAADAAGLPPMWLVSGGSGITPVMAMLRTLADARCHPDIVFLHAGRTPADLVFRDELQWRARTTPGLRLLFLPESVAGEPGYTGVTGRLGEGLLQALVPDLARRRVLCCGPAPFMAAVRTLSAALGVPAAHYSEESFTGGDLAVAPSAEPGAAAVATASTTPEVAGQDGATAAPAWTVTFSKQDRCVPVAAGQTVLAAARQAGISIPSSCGNGLCGTCKSRLSAGKVEMAHTGGIRQREIDAGFFLPCCAKPVTDLVVER</sequence>